<dbReference type="Proteomes" id="UP000182888">
    <property type="component" value="Unassembled WGS sequence"/>
</dbReference>
<proteinExistence type="predicted"/>
<evidence type="ECO:0000313" key="1">
    <source>
        <dbReference type="EMBL" id="CDX49393.1"/>
    </source>
</evidence>
<reference evidence="2" key="1">
    <citation type="submission" date="2014-08" db="EMBL/GenBank/DDBJ databases">
        <authorList>
            <person name="Edwards T."/>
        </authorList>
    </citation>
    <scope>NUCLEOTIDE SEQUENCE [LARGE SCALE GENOMIC DNA]</scope>
</reference>
<dbReference type="AlphaFoldDB" id="A0A0K2VN06"/>
<accession>A0A0K2VN06</accession>
<name>A0A0K2VN06_MESPL</name>
<dbReference type="EMBL" id="CCND01000002">
    <property type="protein sequence ID" value="CDX49393.1"/>
    <property type="molecule type" value="Genomic_DNA"/>
</dbReference>
<evidence type="ECO:0000313" key="2">
    <source>
        <dbReference type="Proteomes" id="UP000182888"/>
    </source>
</evidence>
<protein>
    <submittedName>
        <fullName evidence="1">Uncharacterized protein</fullName>
    </submittedName>
</protein>
<organism evidence="1 2">
    <name type="scientific">Mesorhizobium plurifarium</name>
    <dbReference type="NCBI Taxonomy" id="69974"/>
    <lineage>
        <taxon>Bacteria</taxon>
        <taxon>Pseudomonadati</taxon>
        <taxon>Pseudomonadota</taxon>
        <taxon>Alphaproteobacteria</taxon>
        <taxon>Hyphomicrobiales</taxon>
        <taxon>Phyllobacteriaceae</taxon>
        <taxon>Mesorhizobium</taxon>
    </lineage>
</organism>
<gene>
    <name evidence="1" type="ORF">MPL1032_100024</name>
</gene>
<sequence>MTGARIPACSRKNIPLSLGVLNPYVSAVTRGGAAALPTKSMIPKSGNRFSDKDHA</sequence>